<evidence type="ECO:0000313" key="3">
    <source>
        <dbReference type="Proteomes" id="UP000016566"/>
    </source>
</evidence>
<organism evidence="2 3">
    <name type="scientific">Limimaricola cinnabarinus LL-001</name>
    <dbReference type="NCBI Taxonomy" id="1337093"/>
    <lineage>
        <taxon>Bacteria</taxon>
        <taxon>Pseudomonadati</taxon>
        <taxon>Pseudomonadota</taxon>
        <taxon>Alphaproteobacteria</taxon>
        <taxon>Rhodobacterales</taxon>
        <taxon>Paracoccaceae</taxon>
        <taxon>Limimaricola</taxon>
    </lineage>
</organism>
<sequence length="170" mass="18941">MGDVVTFDFPYPDGGTKTRACLVLHEDAGTGELIVVYGTSHLGLHGHPEHALVLREPRLLAQAGLHRPTRFRLDRRIRVRPDDPRFRVSERCGTARLGRLPAWLRLQLPERHARLPRHSLFAERAGIHPVIGRRPPQSGLRASSRMRRPQPGAVASKANLRAKAVSGSQT</sequence>
<proteinExistence type="predicted"/>
<dbReference type="Proteomes" id="UP000016566">
    <property type="component" value="Unassembled WGS sequence"/>
</dbReference>
<reference evidence="2" key="1">
    <citation type="journal article" date="2013" name="Genome Announc.">
        <title>Draft Genome Sequence of Loktanella cinnabarina LL-001T, Isolated from Deep-Sea Floor Sediment.</title>
        <authorList>
            <person name="Nishi S."/>
            <person name="Tsubouchi T."/>
            <person name="Takaki Y."/>
            <person name="Koyanagi R."/>
            <person name="Satoh N."/>
            <person name="Maruyama T."/>
            <person name="Hatada Y."/>
        </authorList>
    </citation>
    <scope>NUCLEOTIDE SEQUENCE [LARGE SCALE GENOMIC DNA]</scope>
    <source>
        <strain evidence="2">LL-001</strain>
    </source>
</reference>
<dbReference type="EMBL" id="BATB01000068">
    <property type="protein sequence ID" value="GAD57197.1"/>
    <property type="molecule type" value="Genomic_DNA"/>
</dbReference>
<comment type="caution">
    <text evidence="2">The sequence shown here is derived from an EMBL/GenBank/DDBJ whole genome shotgun (WGS) entry which is preliminary data.</text>
</comment>
<evidence type="ECO:0000313" key="2">
    <source>
        <dbReference type="EMBL" id="GAD57197.1"/>
    </source>
</evidence>
<evidence type="ECO:0000256" key="1">
    <source>
        <dbReference type="SAM" id="MobiDB-lite"/>
    </source>
</evidence>
<dbReference type="AlphaFoldDB" id="U2Z807"/>
<gene>
    <name evidence="2" type="ORF">MBELCI_3249</name>
</gene>
<protein>
    <submittedName>
        <fullName evidence="2">Uncharacterized protein</fullName>
    </submittedName>
</protein>
<keyword evidence="3" id="KW-1185">Reference proteome</keyword>
<accession>U2Z807</accession>
<name>U2Z807_9RHOB</name>
<feature type="region of interest" description="Disordered" evidence="1">
    <location>
        <begin position="131"/>
        <end position="170"/>
    </location>
</feature>